<dbReference type="PROSITE" id="PS51257">
    <property type="entry name" value="PROKAR_LIPOPROTEIN"/>
    <property type="match status" value="1"/>
</dbReference>
<sequence length="133" mass="14979">MQLKASIFVSFWLIISLGCQPKKTDQSEINKIMLNKAKTVLESENVKVIPNSQNSHYLCYTKSENPVKQKLSFIVLDEKQNISLPLKVIIDGDVSWIDDKHLKTSQSMGIAKKGESNIIHYSIDITTGKSTKL</sequence>
<accession>A0A7X9P2X8</accession>
<name>A0A7X9P2X8_9BACT</name>
<dbReference type="RefSeq" id="WP_169656742.1">
    <property type="nucleotide sequence ID" value="NZ_JABANE010000023.1"/>
</dbReference>
<comment type="caution">
    <text evidence="1">The sequence shown here is derived from an EMBL/GenBank/DDBJ whole genome shotgun (WGS) entry which is preliminary data.</text>
</comment>
<evidence type="ECO:0000313" key="1">
    <source>
        <dbReference type="EMBL" id="NME68440.1"/>
    </source>
</evidence>
<dbReference type="AlphaFoldDB" id="A0A7X9P2X8"/>
<organism evidence="1 2">
    <name type="scientific">Flammeovirga aprica JL-4</name>
    <dbReference type="NCBI Taxonomy" id="694437"/>
    <lineage>
        <taxon>Bacteria</taxon>
        <taxon>Pseudomonadati</taxon>
        <taxon>Bacteroidota</taxon>
        <taxon>Cytophagia</taxon>
        <taxon>Cytophagales</taxon>
        <taxon>Flammeovirgaceae</taxon>
        <taxon>Flammeovirga</taxon>
    </lineage>
</organism>
<reference evidence="1 2" key="1">
    <citation type="submission" date="2020-04" db="EMBL/GenBank/DDBJ databases">
        <title>Flammeovirga sp. SR4, a novel species isolated from seawater.</title>
        <authorList>
            <person name="Wang X."/>
        </authorList>
    </citation>
    <scope>NUCLEOTIDE SEQUENCE [LARGE SCALE GENOMIC DNA]</scope>
    <source>
        <strain evidence="1 2">ATCC 23126</strain>
    </source>
</reference>
<dbReference type="Proteomes" id="UP000576082">
    <property type="component" value="Unassembled WGS sequence"/>
</dbReference>
<proteinExistence type="predicted"/>
<dbReference type="EMBL" id="JABANE010000023">
    <property type="protein sequence ID" value="NME68440.1"/>
    <property type="molecule type" value="Genomic_DNA"/>
</dbReference>
<protein>
    <recommendedName>
        <fullName evidence="3">Lipoprotein</fullName>
    </recommendedName>
</protein>
<evidence type="ECO:0000313" key="2">
    <source>
        <dbReference type="Proteomes" id="UP000576082"/>
    </source>
</evidence>
<gene>
    <name evidence="1" type="ORF">HHU12_10765</name>
</gene>
<keyword evidence="2" id="KW-1185">Reference proteome</keyword>
<evidence type="ECO:0008006" key="3">
    <source>
        <dbReference type="Google" id="ProtNLM"/>
    </source>
</evidence>